<protein>
    <submittedName>
        <fullName evidence="2">DUF1189 domain-containing protein</fullName>
    </submittedName>
</protein>
<feature type="transmembrane region" description="Helical" evidence="1">
    <location>
        <begin position="243"/>
        <end position="261"/>
    </location>
</feature>
<proteinExistence type="predicted"/>
<comment type="caution">
    <text evidence="2">The sequence shown here is derived from an EMBL/GenBank/DDBJ whole genome shotgun (WGS) entry which is preliminary data.</text>
</comment>
<feature type="transmembrane region" description="Helical" evidence="1">
    <location>
        <begin position="267"/>
        <end position="284"/>
    </location>
</feature>
<dbReference type="EMBL" id="WNJQ01000016">
    <property type="protein sequence ID" value="MBC9826325.1"/>
    <property type="molecule type" value="Genomic_DNA"/>
</dbReference>
<name>A0ABR7TEA6_9LACT</name>
<keyword evidence="1" id="KW-1133">Transmembrane helix</keyword>
<evidence type="ECO:0000313" key="3">
    <source>
        <dbReference type="Proteomes" id="UP000638836"/>
    </source>
</evidence>
<accession>A0ABR7TEA6</accession>
<feature type="transmembrane region" description="Helical" evidence="1">
    <location>
        <begin position="63"/>
        <end position="80"/>
    </location>
</feature>
<evidence type="ECO:0000313" key="2">
    <source>
        <dbReference type="EMBL" id="MBC9826325.1"/>
    </source>
</evidence>
<dbReference type="InterPro" id="IPR009574">
    <property type="entry name" value="DUF1189"/>
</dbReference>
<dbReference type="Pfam" id="PF06691">
    <property type="entry name" value="DUF1189"/>
    <property type="match status" value="1"/>
</dbReference>
<keyword evidence="3" id="KW-1185">Reference proteome</keyword>
<evidence type="ECO:0000256" key="1">
    <source>
        <dbReference type="SAM" id="Phobius"/>
    </source>
</evidence>
<keyword evidence="1" id="KW-0812">Transmembrane</keyword>
<sequence>MEFIKFNRYNKTKRFVYKKRTVKKSVSLIKSGEIIIQLLSLFKNSLLHPEKLVQALSLKKGKIILYLLVIATIAAIPTWVQGSTLISEFGRDGQIIAGSIPEFTIENEQLVTKEPVKSFIYKTNSIIFTFDPNGERTVEDVNLDQIGNIVAIALLEDRLYVNLPGYPIQLTYAQLNGLTSATFIDILFNIQSFSGTAVIFTFLILWLATLFVTVLYTLLYTLFANCIALITGKALKFGDNFKIILFASTLPTLFIALLNTFGLVPSFQLEIKAIMTLFIYYLAVRTIPKIERLP</sequence>
<keyword evidence="1" id="KW-0472">Membrane</keyword>
<dbReference type="Proteomes" id="UP000638836">
    <property type="component" value="Unassembled WGS sequence"/>
</dbReference>
<organism evidence="2 3">
    <name type="scientific">Carnobacterium inhibens</name>
    <dbReference type="NCBI Taxonomy" id="147709"/>
    <lineage>
        <taxon>Bacteria</taxon>
        <taxon>Bacillati</taxon>
        <taxon>Bacillota</taxon>
        <taxon>Bacilli</taxon>
        <taxon>Lactobacillales</taxon>
        <taxon>Carnobacteriaceae</taxon>
        <taxon>Carnobacterium</taxon>
    </lineage>
</organism>
<reference evidence="2 3" key="1">
    <citation type="journal article" date="2020" name="Microorganisms">
        <title>New Insight into Antimicrobial Compounds from Food and Marine-Sourced Carnobacterium Species through Phenotype and Genome Analyses.</title>
        <authorList>
            <person name="Begrem S."/>
            <person name="Ivaniuk F."/>
            <person name="Gigout-Chevalier F."/>
            <person name="Kolypczuk L."/>
            <person name="Bonnetot S."/>
            <person name="Leroi F."/>
            <person name="Grovel O."/>
            <person name="Delbarre-Ladrat C."/>
            <person name="Passerini D."/>
        </authorList>
    </citation>
    <scope>NUCLEOTIDE SEQUENCE [LARGE SCALE GENOMIC DNA]</scope>
    <source>
        <strain evidence="2 3">MIP2551</strain>
    </source>
</reference>
<gene>
    <name evidence="2" type="ORF">GLO26_11070</name>
</gene>